<feature type="transmembrane region" description="Helical" evidence="7">
    <location>
        <begin position="123"/>
        <end position="147"/>
    </location>
</feature>
<keyword evidence="2 7" id="KW-0812">Transmembrane</keyword>
<sequence length="365" mass="40100">MDDYAMLVALFFAIACGIAITTNISYGLGRHTGTLDPPTIKLYLRTFYVSIVMYNATILSIKLTFLLQYYRVLAVHKMKTVIIVATVLIMCWSVSQLLVATFNCSPIPKFWDDSISGSCIPNYPFWYINAAGNIATDVAIFVLPLPVLGKLNLRRAQKIMLIGIFSLGFFTCAISVVRIEYLHQAKDFTWENVASSSWSIGEVSSGIVCACLPTLRPFIMKYKPHWMGSHSGPSKFGSKEYKGYAEHHEGTEAAQSSAGRTSVTAVTARSGSEDQLYYGDLEAGNARLSSVRDPTDILYDRDFNISESLPASPNTQEKAEQTLGLRSTVSTKIMVGSTPPPSDPGVPGIEVKKDIVLEESSSSRR</sequence>
<protein>
    <submittedName>
        <fullName evidence="9">Putative integral membrane protein</fullName>
    </submittedName>
</protein>
<comment type="subcellular location">
    <subcellularLocation>
        <location evidence="1">Membrane</location>
        <topology evidence="1">Multi-pass membrane protein</topology>
    </subcellularLocation>
</comment>
<accession>R8BNG4</accession>
<evidence type="ECO:0000256" key="7">
    <source>
        <dbReference type="SAM" id="Phobius"/>
    </source>
</evidence>
<feature type="compositionally biased region" description="Polar residues" evidence="6">
    <location>
        <begin position="253"/>
        <end position="266"/>
    </location>
</feature>
<feature type="transmembrane region" description="Helical" evidence="7">
    <location>
        <begin position="81"/>
        <end position="103"/>
    </location>
</feature>
<dbReference type="InterPro" id="IPR052337">
    <property type="entry name" value="SAT4-like"/>
</dbReference>
<evidence type="ECO:0000259" key="8">
    <source>
        <dbReference type="Pfam" id="PF20684"/>
    </source>
</evidence>
<evidence type="ECO:0000313" key="10">
    <source>
        <dbReference type="Proteomes" id="UP000014074"/>
    </source>
</evidence>
<feature type="transmembrane region" description="Helical" evidence="7">
    <location>
        <begin position="7"/>
        <end position="26"/>
    </location>
</feature>
<evidence type="ECO:0000256" key="2">
    <source>
        <dbReference type="ARBA" id="ARBA00022692"/>
    </source>
</evidence>
<name>R8BNG4_PHAM7</name>
<evidence type="ECO:0000313" key="9">
    <source>
        <dbReference type="EMBL" id="EOO00864.1"/>
    </source>
</evidence>
<evidence type="ECO:0000256" key="3">
    <source>
        <dbReference type="ARBA" id="ARBA00022989"/>
    </source>
</evidence>
<evidence type="ECO:0000256" key="5">
    <source>
        <dbReference type="ARBA" id="ARBA00038359"/>
    </source>
</evidence>
<proteinExistence type="inferred from homology"/>
<dbReference type="Proteomes" id="UP000014074">
    <property type="component" value="Unassembled WGS sequence"/>
</dbReference>
<comment type="similarity">
    <text evidence="5">Belongs to the SAT4 family.</text>
</comment>
<feature type="transmembrane region" description="Helical" evidence="7">
    <location>
        <begin position="46"/>
        <end position="69"/>
    </location>
</feature>
<dbReference type="PANTHER" id="PTHR33048:SF47">
    <property type="entry name" value="INTEGRAL MEMBRANE PROTEIN-RELATED"/>
    <property type="match status" value="1"/>
</dbReference>
<dbReference type="OrthoDB" id="3648173at2759"/>
<keyword evidence="4 7" id="KW-0472">Membrane</keyword>
<feature type="transmembrane region" description="Helical" evidence="7">
    <location>
        <begin position="159"/>
        <end position="179"/>
    </location>
</feature>
<dbReference type="HOGENOM" id="CLU_028200_0_2_1"/>
<dbReference type="PANTHER" id="PTHR33048">
    <property type="entry name" value="PTH11-LIKE INTEGRAL MEMBRANE PROTEIN (AFU_ORTHOLOGUE AFUA_5G11245)"/>
    <property type="match status" value="1"/>
</dbReference>
<evidence type="ECO:0000256" key="6">
    <source>
        <dbReference type="SAM" id="MobiDB-lite"/>
    </source>
</evidence>
<organism evidence="9 10">
    <name type="scientific">Phaeoacremonium minimum (strain UCR-PA7)</name>
    <name type="common">Esca disease fungus</name>
    <name type="synonym">Togninia minima</name>
    <dbReference type="NCBI Taxonomy" id="1286976"/>
    <lineage>
        <taxon>Eukaryota</taxon>
        <taxon>Fungi</taxon>
        <taxon>Dikarya</taxon>
        <taxon>Ascomycota</taxon>
        <taxon>Pezizomycotina</taxon>
        <taxon>Sordariomycetes</taxon>
        <taxon>Sordariomycetidae</taxon>
        <taxon>Togniniales</taxon>
        <taxon>Togniniaceae</taxon>
        <taxon>Phaeoacremonium</taxon>
    </lineage>
</organism>
<dbReference type="GeneID" id="19324093"/>
<keyword evidence="3 7" id="KW-1133">Transmembrane helix</keyword>
<keyword evidence="10" id="KW-1185">Reference proteome</keyword>
<dbReference type="Pfam" id="PF20684">
    <property type="entry name" value="Fung_rhodopsin"/>
    <property type="match status" value="1"/>
</dbReference>
<dbReference type="AlphaFoldDB" id="R8BNG4"/>
<dbReference type="RefSeq" id="XP_007914564.1">
    <property type="nucleotide sequence ID" value="XM_007916373.1"/>
</dbReference>
<dbReference type="InterPro" id="IPR049326">
    <property type="entry name" value="Rhodopsin_dom_fungi"/>
</dbReference>
<dbReference type="EMBL" id="KB933061">
    <property type="protein sequence ID" value="EOO00864.1"/>
    <property type="molecule type" value="Genomic_DNA"/>
</dbReference>
<dbReference type="eggNOG" id="ENOG502S025">
    <property type="taxonomic scope" value="Eukaryota"/>
</dbReference>
<gene>
    <name evidence="9" type="ORF">UCRPA7_3718</name>
</gene>
<feature type="region of interest" description="Disordered" evidence="6">
    <location>
        <begin position="247"/>
        <end position="266"/>
    </location>
</feature>
<reference evidence="10" key="1">
    <citation type="journal article" date="2013" name="Genome Announc.">
        <title>Draft genome sequence of the ascomycete Phaeoacremonium aleophilum strain UCR-PA7, a causal agent of the esca disease complex in grapevines.</title>
        <authorList>
            <person name="Blanco-Ulate B."/>
            <person name="Rolshausen P."/>
            <person name="Cantu D."/>
        </authorList>
    </citation>
    <scope>NUCLEOTIDE SEQUENCE [LARGE SCALE GENOMIC DNA]</scope>
    <source>
        <strain evidence="10">UCR-PA7</strain>
    </source>
</reference>
<feature type="region of interest" description="Disordered" evidence="6">
    <location>
        <begin position="306"/>
        <end position="365"/>
    </location>
</feature>
<evidence type="ECO:0000256" key="4">
    <source>
        <dbReference type="ARBA" id="ARBA00023136"/>
    </source>
</evidence>
<feature type="domain" description="Rhodopsin" evidence="8">
    <location>
        <begin position="1"/>
        <end position="220"/>
    </location>
</feature>
<feature type="compositionally biased region" description="Polar residues" evidence="6">
    <location>
        <begin position="306"/>
        <end position="316"/>
    </location>
</feature>
<dbReference type="GO" id="GO:0016020">
    <property type="term" value="C:membrane"/>
    <property type="evidence" value="ECO:0007669"/>
    <property type="project" value="UniProtKB-SubCell"/>
</dbReference>
<evidence type="ECO:0000256" key="1">
    <source>
        <dbReference type="ARBA" id="ARBA00004141"/>
    </source>
</evidence>
<feature type="transmembrane region" description="Helical" evidence="7">
    <location>
        <begin position="199"/>
        <end position="219"/>
    </location>
</feature>
<dbReference type="KEGG" id="tmn:UCRPA7_3718"/>